<keyword evidence="2 6" id="KW-0812">Transmembrane</keyword>
<dbReference type="RefSeq" id="WP_171023527.1">
    <property type="nucleotide sequence ID" value="NZ_CABKSM010000001.1"/>
</dbReference>
<dbReference type="Pfam" id="PF02361">
    <property type="entry name" value="CbiQ"/>
    <property type="match status" value="1"/>
</dbReference>
<dbReference type="CDD" id="cd16914">
    <property type="entry name" value="EcfT"/>
    <property type="match status" value="1"/>
</dbReference>
<dbReference type="InterPro" id="IPR003339">
    <property type="entry name" value="ABC/ECF_trnsptr_transmembrane"/>
</dbReference>
<feature type="region of interest" description="Disordered" evidence="5">
    <location>
        <begin position="1"/>
        <end position="24"/>
    </location>
</feature>
<feature type="transmembrane region" description="Helical" evidence="6">
    <location>
        <begin position="77"/>
        <end position="97"/>
    </location>
</feature>
<accession>A0AB35XLS5</accession>
<feature type="transmembrane region" description="Helical" evidence="6">
    <location>
        <begin position="297"/>
        <end position="317"/>
    </location>
</feature>
<reference evidence="7" key="1">
    <citation type="submission" date="2024-02" db="EMBL/GenBank/DDBJ databases">
        <title>Bacterial skin colonization with Propionibacterium avidum as a risk factor for Periprosthetic Joint Infections - a single-center prospective study.</title>
        <authorList>
            <person name="Achermann Y."/>
        </authorList>
    </citation>
    <scope>NUCLEOTIDE SEQUENCE</scope>
    <source>
        <strain evidence="7">PAVI-2017310195</strain>
    </source>
</reference>
<keyword evidence="3 6" id="KW-1133">Transmembrane helix</keyword>
<sequence length="420" mass="44401">MSRLVTRTADPVVENPSATTHGSARTVHPWSWWGWAAGCGIAISLTNNPLLVVLVTAAVALVVTLRRTDEPWARSAGVYAGMALTVVVIRVFFQVLIGGDGTGTVLFRLPKVSLPDWAAGIRLGGPVTAEGLAATGYDALRLAGMLICFGAANSLANPRRVLKSVPAALHDVSVAIVIALAVFPQLIASVQRVRRARRLRGDTRKGMRALVAVLVPVLEDSVETSMSLARGMESRGYGRTRNDRQVRPGTRILLVLSVMGLTLGCYGILANPTGSFSADPSTCAPGSLCSWFLADRMGQHIGIVLIVVGVIGSIIGLRTSGRRLGVSRYRPDPWTWQATASCLCGAVAMIAMIWLSQANPKAITVPTSPVAWPSLEPAMLIVVVAAALPGVLTPAPQRSASADPEQAASWKPRKDQVSES</sequence>
<dbReference type="AlphaFoldDB" id="A0AB35XLS5"/>
<feature type="transmembrane region" description="Helical" evidence="6">
    <location>
        <begin position="32"/>
        <end position="65"/>
    </location>
</feature>
<evidence type="ECO:0000256" key="6">
    <source>
        <dbReference type="SAM" id="Phobius"/>
    </source>
</evidence>
<dbReference type="Proteomes" id="UP001309299">
    <property type="component" value="Unassembled WGS sequence"/>
</dbReference>
<keyword evidence="4 6" id="KW-0472">Membrane</keyword>
<proteinExistence type="predicted"/>
<dbReference type="PANTHER" id="PTHR33514">
    <property type="entry name" value="PROTEIN ABCI12, CHLOROPLASTIC"/>
    <property type="match status" value="1"/>
</dbReference>
<feature type="transmembrane region" description="Helical" evidence="6">
    <location>
        <begin position="249"/>
        <end position="269"/>
    </location>
</feature>
<name>A0AB35XLS5_9ACTN</name>
<comment type="caution">
    <text evidence="7">The sequence shown here is derived from an EMBL/GenBank/DDBJ whole genome shotgun (WGS) entry which is preliminary data.</text>
</comment>
<evidence type="ECO:0000256" key="3">
    <source>
        <dbReference type="ARBA" id="ARBA00022989"/>
    </source>
</evidence>
<dbReference type="PANTHER" id="PTHR33514:SF15">
    <property type="entry name" value="COBALT TRANSPORT PROTEIN"/>
    <property type="match status" value="1"/>
</dbReference>
<feature type="transmembrane region" description="Helical" evidence="6">
    <location>
        <begin position="377"/>
        <end position="395"/>
    </location>
</feature>
<comment type="subcellular location">
    <subcellularLocation>
        <location evidence="1">Membrane</location>
        <topology evidence="1">Multi-pass membrane protein</topology>
    </subcellularLocation>
</comment>
<evidence type="ECO:0000256" key="1">
    <source>
        <dbReference type="ARBA" id="ARBA00004141"/>
    </source>
</evidence>
<organism evidence="7 8">
    <name type="scientific">Cutibacterium avidum</name>
    <dbReference type="NCBI Taxonomy" id="33010"/>
    <lineage>
        <taxon>Bacteria</taxon>
        <taxon>Bacillati</taxon>
        <taxon>Actinomycetota</taxon>
        <taxon>Actinomycetes</taxon>
        <taxon>Propionibacteriales</taxon>
        <taxon>Propionibacteriaceae</taxon>
        <taxon>Cutibacterium</taxon>
    </lineage>
</organism>
<feature type="transmembrane region" description="Helical" evidence="6">
    <location>
        <begin position="338"/>
        <end position="357"/>
    </location>
</feature>
<dbReference type="EMBL" id="JBAKUA010000006">
    <property type="protein sequence ID" value="MEH1546455.1"/>
    <property type="molecule type" value="Genomic_DNA"/>
</dbReference>
<evidence type="ECO:0000256" key="2">
    <source>
        <dbReference type="ARBA" id="ARBA00022692"/>
    </source>
</evidence>
<dbReference type="GO" id="GO:0005886">
    <property type="term" value="C:plasma membrane"/>
    <property type="evidence" value="ECO:0007669"/>
    <property type="project" value="TreeGrafter"/>
</dbReference>
<evidence type="ECO:0000313" key="7">
    <source>
        <dbReference type="EMBL" id="MEH1546455.1"/>
    </source>
</evidence>
<evidence type="ECO:0000256" key="5">
    <source>
        <dbReference type="SAM" id="MobiDB-lite"/>
    </source>
</evidence>
<protein>
    <submittedName>
        <fullName evidence="7">Energy-coupling factor transporter transmembrane component T</fullName>
    </submittedName>
</protein>
<gene>
    <name evidence="7" type="ORF">V7F78_05415</name>
</gene>
<feature type="transmembrane region" description="Helical" evidence="6">
    <location>
        <begin position="172"/>
        <end position="190"/>
    </location>
</feature>
<evidence type="ECO:0000256" key="4">
    <source>
        <dbReference type="ARBA" id="ARBA00023136"/>
    </source>
</evidence>
<evidence type="ECO:0000313" key="8">
    <source>
        <dbReference type="Proteomes" id="UP001309299"/>
    </source>
</evidence>
<feature type="region of interest" description="Disordered" evidence="5">
    <location>
        <begin position="396"/>
        <end position="420"/>
    </location>
</feature>